<protein>
    <submittedName>
        <fullName evidence="1">Heterokaryon incompatibility protein-domain-containing protein</fullName>
    </submittedName>
</protein>
<name>A0ACC0D0P1_9PEZI</name>
<dbReference type="Proteomes" id="UP001497680">
    <property type="component" value="Unassembled WGS sequence"/>
</dbReference>
<evidence type="ECO:0000313" key="2">
    <source>
        <dbReference type="Proteomes" id="UP001497680"/>
    </source>
</evidence>
<gene>
    <name evidence="1" type="ORF">F4821DRAFT_260114</name>
</gene>
<organism evidence="1 2">
    <name type="scientific">Hypoxylon rubiginosum</name>
    <dbReference type="NCBI Taxonomy" id="110542"/>
    <lineage>
        <taxon>Eukaryota</taxon>
        <taxon>Fungi</taxon>
        <taxon>Dikarya</taxon>
        <taxon>Ascomycota</taxon>
        <taxon>Pezizomycotina</taxon>
        <taxon>Sordariomycetes</taxon>
        <taxon>Xylariomycetidae</taxon>
        <taxon>Xylariales</taxon>
        <taxon>Hypoxylaceae</taxon>
        <taxon>Hypoxylon</taxon>
    </lineage>
</organism>
<reference evidence="1 2" key="1">
    <citation type="journal article" date="2022" name="New Phytol.">
        <title>Ecological generalism drives hyperdiversity of secondary metabolite gene clusters in xylarialean endophytes.</title>
        <authorList>
            <person name="Franco M.E.E."/>
            <person name="Wisecaver J.H."/>
            <person name="Arnold A.E."/>
            <person name="Ju Y.M."/>
            <person name="Slot J.C."/>
            <person name="Ahrendt S."/>
            <person name="Moore L.P."/>
            <person name="Eastman K.E."/>
            <person name="Scott K."/>
            <person name="Konkel Z."/>
            <person name="Mondo S.J."/>
            <person name="Kuo A."/>
            <person name="Hayes R.D."/>
            <person name="Haridas S."/>
            <person name="Andreopoulos B."/>
            <person name="Riley R."/>
            <person name="LaButti K."/>
            <person name="Pangilinan J."/>
            <person name="Lipzen A."/>
            <person name="Amirebrahimi M."/>
            <person name="Yan J."/>
            <person name="Adam C."/>
            <person name="Keymanesh K."/>
            <person name="Ng V."/>
            <person name="Louie K."/>
            <person name="Northen T."/>
            <person name="Drula E."/>
            <person name="Henrissat B."/>
            <person name="Hsieh H.M."/>
            <person name="Youens-Clark K."/>
            <person name="Lutzoni F."/>
            <person name="Miadlikowska J."/>
            <person name="Eastwood D.C."/>
            <person name="Hamelin R.C."/>
            <person name="Grigoriev I.V."/>
            <person name="U'Ren J.M."/>
        </authorList>
    </citation>
    <scope>NUCLEOTIDE SEQUENCE [LARGE SCALE GENOMIC DNA]</scope>
    <source>
        <strain evidence="1 2">ER1909</strain>
    </source>
</reference>
<sequence length="795" mass="89965">MDGDIAIEIEIQELPLYRSVEPRSIRVLDLEASTEYNDPLVGSLRTISLDDEGSSFTALSYTWGDPTAKRTLWLNKNGVSLEITTSCFRALRQLRHNYGAITIWVDAICINQADDREKEIQLPLMGEIYMWAEVVYVWLGTETKASLQALEALSGAASFNYLPIDPDRTSRSLPTWSEKARLALKLLPPYLNYGMIRKLIFNVRLTNAVEHQLVELLSRPWFSRAWTFQEIILASEAVVLCGPAAYRLDVLARGVEFFNEPDPIASFSSYERTVANGVRIPDRDMYHKTPYLGYSFPKEGEAFRRALQLWLSIDRPTTRNGRQVRKQLRSGQSFNDYQKPYANIHDSIIWNSVFGLYINSLVAHGLLIAPILVVVALVVKATDALTYVLISAAGAAFALIFMPLLPRRRPRKAYGSSKSKEDFVFEGLVQALRQRKAGVPKDRSYALYGILENLQLKLPQPDYRKSQGLVYYELFINLMRWRPAFVILLIDCGHGSEGRDVEMADAPTWVPDWNRLANDGAAMTESFLSMKRMINVIPGHPPYFRLDSNSRELVVRGQWIECQIAYCTDKFEVASLTPREAYDNIALLNGPLSNIVGWICKAKSIKAGGPHSSSDQHKNPVVSFWNRINGIGPGYDIPIKFFHEILTQRPLVSEQSENIERYQWSVFEAVNQALHEAQEYSPAVAFEAIMRVVRKDRRTLWYIVEAIFDLSCNEGRLFVTSDGTVGCAYKHIEVNDRLALVAGVPAPLILRPRKITSPPLLPGDDGYEVVASAFVPEWNEGKAMKKDQLEEIKLV</sequence>
<accession>A0ACC0D0P1</accession>
<dbReference type="EMBL" id="MU394317">
    <property type="protein sequence ID" value="KAI6086223.1"/>
    <property type="molecule type" value="Genomic_DNA"/>
</dbReference>
<proteinExistence type="predicted"/>
<keyword evidence="2" id="KW-1185">Reference proteome</keyword>
<comment type="caution">
    <text evidence="1">The sequence shown here is derived from an EMBL/GenBank/DDBJ whole genome shotgun (WGS) entry which is preliminary data.</text>
</comment>
<evidence type="ECO:0000313" key="1">
    <source>
        <dbReference type="EMBL" id="KAI6086223.1"/>
    </source>
</evidence>